<protein>
    <submittedName>
        <fullName evidence="2">GNAT family protein</fullName>
        <ecNumber evidence="2">2.-.-.-</ecNumber>
    </submittedName>
</protein>
<dbReference type="RefSeq" id="WP_311422261.1">
    <property type="nucleotide sequence ID" value="NZ_JAVREH010000006.1"/>
</dbReference>
<dbReference type="InterPro" id="IPR000182">
    <property type="entry name" value="GNAT_dom"/>
</dbReference>
<dbReference type="Gene3D" id="3.40.630.30">
    <property type="match status" value="1"/>
</dbReference>
<keyword evidence="2" id="KW-0808">Transferase</keyword>
<gene>
    <name evidence="2" type="ORF">RM423_06820</name>
</gene>
<dbReference type="SUPFAM" id="SSF55729">
    <property type="entry name" value="Acyl-CoA N-acyltransferases (Nat)"/>
    <property type="match status" value="1"/>
</dbReference>
<dbReference type="InterPro" id="IPR016181">
    <property type="entry name" value="Acyl_CoA_acyltransferase"/>
</dbReference>
<organism evidence="2 3">
    <name type="scientific">Jatrophihabitans lederbergiae</name>
    <dbReference type="NCBI Taxonomy" id="3075547"/>
    <lineage>
        <taxon>Bacteria</taxon>
        <taxon>Bacillati</taxon>
        <taxon>Actinomycetota</taxon>
        <taxon>Actinomycetes</taxon>
        <taxon>Jatrophihabitantales</taxon>
        <taxon>Jatrophihabitantaceae</taxon>
        <taxon>Jatrophihabitans</taxon>
    </lineage>
</organism>
<dbReference type="GO" id="GO:0016740">
    <property type="term" value="F:transferase activity"/>
    <property type="evidence" value="ECO:0007669"/>
    <property type="project" value="UniProtKB-KW"/>
</dbReference>
<dbReference type="Pfam" id="PF13302">
    <property type="entry name" value="Acetyltransf_3"/>
    <property type="match status" value="1"/>
</dbReference>
<dbReference type="EC" id="2.-.-.-" evidence="2"/>
<keyword evidence="3" id="KW-1185">Reference proteome</keyword>
<dbReference type="PANTHER" id="PTHR43610:SF1">
    <property type="entry name" value="N-ACETYLTRANSFERASE DOMAIN-CONTAINING PROTEIN"/>
    <property type="match status" value="1"/>
</dbReference>
<accession>A0ABU2J7Z3</accession>
<sequence length="212" mass="23386">MPVPASPAPDPARWYAQSCLSGTKVRLVPLQIEHAAGFRTALHAQDGAAAVYQWLGSPAPAATEDAARAEVVLALAARSRGERLPYAQLDASTGEFIGTTSFYEVNPAARALAIGYTWLGMPWWRTGHNTESKLLMLTEAFEALGAARVVWHTDVRNERSRRAIERLGATSEGVLRKHRIRANGTWRDSAQYAMTDDDWPAVKQQLHARLQR</sequence>
<dbReference type="Proteomes" id="UP001183176">
    <property type="component" value="Unassembled WGS sequence"/>
</dbReference>
<comment type="caution">
    <text evidence="2">The sequence shown here is derived from an EMBL/GenBank/DDBJ whole genome shotgun (WGS) entry which is preliminary data.</text>
</comment>
<evidence type="ECO:0000313" key="2">
    <source>
        <dbReference type="EMBL" id="MDT0261105.1"/>
    </source>
</evidence>
<name>A0ABU2J7Z3_9ACTN</name>
<feature type="domain" description="N-acetyltransferase" evidence="1">
    <location>
        <begin position="25"/>
        <end position="170"/>
    </location>
</feature>
<dbReference type="EMBL" id="JAVREH010000006">
    <property type="protein sequence ID" value="MDT0261105.1"/>
    <property type="molecule type" value="Genomic_DNA"/>
</dbReference>
<reference evidence="3" key="1">
    <citation type="submission" date="2023-07" db="EMBL/GenBank/DDBJ databases">
        <title>30 novel species of actinomycetes from the DSMZ collection.</title>
        <authorList>
            <person name="Nouioui I."/>
        </authorList>
    </citation>
    <scope>NUCLEOTIDE SEQUENCE [LARGE SCALE GENOMIC DNA]</scope>
    <source>
        <strain evidence="3">DSM 44399</strain>
    </source>
</reference>
<evidence type="ECO:0000313" key="3">
    <source>
        <dbReference type="Proteomes" id="UP001183176"/>
    </source>
</evidence>
<dbReference type="PANTHER" id="PTHR43610">
    <property type="entry name" value="BLL6696 PROTEIN"/>
    <property type="match status" value="1"/>
</dbReference>
<evidence type="ECO:0000259" key="1">
    <source>
        <dbReference type="Pfam" id="PF13302"/>
    </source>
</evidence>
<proteinExistence type="predicted"/>